<evidence type="ECO:0008006" key="4">
    <source>
        <dbReference type="Google" id="ProtNLM"/>
    </source>
</evidence>
<reference evidence="2 3" key="1">
    <citation type="journal article" date="2016" name="Mol. Biol. Evol.">
        <title>Comparative Genomics of Early-Diverging Mushroom-Forming Fungi Provides Insights into the Origins of Lignocellulose Decay Capabilities.</title>
        <authorList>
            <person name="Nagy L.G."/>
            <person name="Riley R."/>
            <person name="Tritt A."/>
            <person name="Adam C."/>
            <person name="Daum C."/>
            <person name="Floudas D."/>
            <person name="Sun H."/>
            <person name="Yadav J.S."/>
            <person name="Pangilinan J."/>
            <person name="Larsson K.H."/>
            <person name="Matsuura K."/>
            <person name="Barry K."/>
            <person name="Labutti K."/>
            <person name="Kuo R."/>
            <person name="Ohm R.A."/>
            <person name="Bhattacharya S.S."/>
            <person name="Shirouzu T."/>
            <person name="Yoshinaga Y."/>
            <person name="Martin F.M."/>
            <person name="Grigoriev I.V."/>
            <person name="Hibbett D.S."/>
        </authorList>
    </citation>
    <scope>NUCLEOTIDE SEQUENCE [LARGE SCALE GENOMIC DNA]</scope>
    <source>
        <strain evidence="2 3">HHB14362 ss-1</strain>
    </source>
</reference>
<dbReference type="Gene3D" id="3.30.710.10">
    <property type="entry name" value="Potassium Channel Kv1.1, Chain A"/>
    <property type="match status" value="1"/>
</dbReference>
<feature type="compositionally biased region" description="Polar residues" evidence="1">
    <location>
        <begin position="61"/>
        <end position="70"/>
    </location>
</feature>
<protein>
    <recommendedName>
        <fullName evidence="4">BTB domain-containing protein</fullName>
    </recommendedName>
</protein>
<proteinExistence type="predicted"/>
<keyword evidence="3" id="KW-1185">Reference proteome</keyword>
<dbReference type="AlphaFoldDB" id="A0A165TTW3"/>
<name>A0A165TTW3_9AGAM</name>
<dbReference type="InParanoid" id="A0A165TTW3"/>
<evidence type="ECO:0000256" key="1">
    <source>
        <dbReference type="SAM" id="MobiDB-lite"/>
    </source>
</evidence>
<dbReference type="OrthoDB" id="2936975at2759"/>
<evidence type="ECO:0000313" key="3">
    <source>
        <dbReference type="Proteomes" id="UP000076761"/>
    </source>
</evidence>
<evidence type="ECO:0000313" key="2">
    <source>
        <dbReference type="EMBL" id="KZT27169.1"/>
    </source>
</evidence>
<dbReference type="Proteomes" id="UP000076761">
    <property type="component" value="Unassembled WGS sequence"/>
</dbReference>
<feature type="region of interest" description="Disordered" evidence="1">
    <location>
        <begin position="55"/>
        <end position="81"/>
    </location>
</feature>
<dbReference type="EMBL" id="KV425563">
    <property type="protein sequence ID" value="KZT27169.1"/>
    <property type="molecule type" value="Genomic_DNA"/>
</dbReference>
<accession>A0A165TTW3</accession>
<sequence length="312" mass="35458">MALVPVNSEPQHHSRFYYPDGQVVLKCHGHLYRLIKSILVEKSAFFEGMLSLPRPQKTRTRSNGNSLNDGTSDETAIDLSGNGHTSEEWDHLLGFIFPRYTGEEPSLDSLIAVLNLSSYYDVPEARQYAIRALDQHPDFRAPQRLRLARENRILGWVKPAFDLLFASSLGNLSEEDAHLLGPDVLFDLARTTARIDIHRKRLALNPIGVIHHIFCEDRKNCTRAFKTVWWGEYDRPGLAKAILHPQRPLPSRDIKMRLEKADLVGMGMTSDCKQLTLNSFETNEEVAEALAAEDKLMQEVVDHVYESLEKSI</sequence>
<gene>
    <name evidence="2" type="ORF">NEOLEDRAFT_1061403</name>
</gene>
<dbReference type="InterPro" id="IPR011333">
    <property type="entry name" value="SKP1/BTB/POZ_sf"/>
</dbReference>
<organism evidence="2 3">
    <name type="scientific">Neolentinus lepideus HHB14362 ss-1</name>
    <dbReference type="NCBI Taxonomy" id="1314782"/>
    <lineage>
        <taxon>Eukaryota</taxon>
        <taxon>Fungi</taxon>
        <taxon>Dikarya</taxon>
        <taxon>Basidiomycota</taxon>
        <taxon>Agaricomycotina</taxon>
        <taxon>Agaricomycetes</taxon>
        <taxon>Gloeophyllales</taxon>
        <taxon>Gloeophyllaceae</taxon>
        <taxon>Neolentinus</taxon>
    </lineage>
</organism>
<dbReference type="STRING" id="1314782.A0A165TTW3"/>